<name>A0ABW5ZQJ5_9FLAO</name>
<dbReference type="Proteomes" id="UP001597548">
    <property type="component" value="Unassembled WGS sequence"/>
</dbReference>
<proteinExistence type="predicted"/>
<dbReference type="InterPro" id="IPR032774">
    <property type="entry name" value="WG_beta_rep"/>
</dbReference>
<keyword evidence="2" id="KW-1185">Reference proteome</keyword>
<protein>
    <submittedName>
        <fullName evidence="1">WG repeat-containing protein</fullName>
    </submittedName>
</protein>
<evidence type="ECO:0000313" key="2">
    <source>
        <dbReference type="Proteomes" id="UP001597548"/>
    </source>
</evidence>
<dbReference type="RefSeq" id="WP_194507555.1">
    <property type="nucleotide sequence ID" value="NZ_JADILU010000003.1"/>
</dbReference>
<evidence type="ECO:0000313" key="1">
    <source>
        <dbReference type="EMBL" id="MFD2914771.1"/>
    </source>
</evidence>
<dbReference type="PANTHER" id="PTHR37841:SF1">
    <property type="entry name" value="DUF3298 DOMAIN-CONTAINING PROTEIN"/>
    <property type="match status" value="1"/>
</dbReference>
<sequence>MNWRDIIVSKESNSFKYKDEQLFDKVFDEVLKYHSPGIAPVRDKSGWYHIDVKGNEVYKERYNRAFGYYFNRASVIHENNWFHVNELGKRLYDANYAWTGNYQEKVCSVRDFNNQYFHIDLEGKSIYESKYRFVGDFKDGFACVRLFSGEYKHINLKGGFLNDKAFLDLGVFHKNYAIAKDRRGWHHIDKHGNELYEERYVMVEPFYNGFAVVDTLLGEKQIIDEQGKLSLEI</sequence>
<gene>
    <name evidence="1" type="ORF">ACFS29_03910</name>
</gene>
<comment type="caution">
    <text evidence="1">The sequence shown here is derived from an EMBL/GenBank/DDBJ whole genome shotgun (WGS) entry which is preliminary data.</text>
</comment>
<dbReference type="EMBL" id="JBHUOS010000001">
    <property type="protein sequence ID" value="MFD2914771.1"/>
    <property type="molecule type" value="Genomic_DNA"/>
</dbReference>
<accession>A0ABW5ZQJ5</accession>
<dbReference type="PANTHER" id="PTHR37841">
    <property type="entry name" value="GLR2918 PROTEIN"/>
    <property type="match status" value="1"/>
</dbReference>
<reference evidence="2" key="1">
    <citation type="journal article" date="2019" name="Int. J. Syst. Evol. Microbiol.">
        <title>The Global Catalogue of Microorganisms (GCM) 10K type strain sequencing project: providing services to taxonomists for standard genome sequencing and annotation.</title>
        <authorList>
            <consortium name="The Broad Institute Genomics Platform"/>
            <consortium name="The Broad Institute Genome Sequencing Center for Infectious Disease"/>
            <person name="Wu L."/>
            <person name="Ma J."/>
        </authorList>
    </citation>
    <scope>NUCLEOTIDE SEQUENCE [LARGE SCALE GENOMIC DNA]</scope>
    <source>
        <strain evidence="2">KCTC 32514</strain>
    </source>
</reference>
<organism evidence="1 2">
    <name type="scientific">Psychroserpens luteus</name>
    <dbReference type="NCBI Taxonomy" id="1434066"/>
    <lineage>
        <taxon>Bacteria</taxon>
        <taxon>Pseudomonadati</taxon>
        <taxon>Bacteroidota</taxon>
        <taxon>Flavobacteriia</taxon>
        <taxon>Flavobacteriales</taxon>
        <taxon>Flavobacteriaceae</taxon>
        <taxon>Psychroserpens</taxon>
    </lineage>
</organism>
<dbReference type="Pfam" id="PF14903">
    <property type="entry name" value="WG_beta_rep"/>
    <property type="match status" value="2"/>
</dbReference>